<evidence type="ECO:0000313" key="3">
    <source>
        <dbReference type="Proteomes" id="UP000284375"/>
    </source>
</evidence>
<dbReference type="EMBL" id="LJZO01000007">
    <property type="protein sequence ID" value="ROW01058.1"/>
    <property type="molecule type" value="Genomic_DNA"/>
</dbReference>
<reference evidence="2 3" key="1">
    <citation type="submission" date="2015-09" db="EMBL/GenBank/DDBJ databases">
        <title>Host preference determinants of Valsa canker pathogens revealed by comparative genomics.</title>
        <authorList>
            <person name="Yin Z."/>
            <person name="Huang L."/>
        </authorList>
    </citation>
    <scope>NUCLEOTIDE SEQUENCE [LARGE SCALE GENOMIC DNA]</scope>
    <source>
        <strain evidence="2 3">YSFL</strain>
    </source>
</reference>
<gene>
    <name evidence="2" type="ORF">VSDG_02827</name>
</gene>
<accession>A0A423WCN2</accession>
<proteinExistence type="predicted"/>
<feature type="chain" id="PRO_5019156900" evidence="1">
    <location>
        <begin position="20"/>
        <end position="457"/>
    </location>
</feature>
<sequence length="457" mass="45755">MLCSSHLAVLSILLLSASCTPVVPRDDDAQFDAVGERMEPAEPLAAPAVPRQVYTGRQGPDDGQALTTEVSSAPTAGDMYMLQGGEQGQAGFLGPRGAAVTTSSLLPTIICDLPPQTVKITVYTTLTMITNLATLLPEPRRPRALDTADYDAAAAAAADDEAPPMPTAELLHLGERGEAGGLPMDEDAVQDGGQEADQALEFNPGGTIVKATAPLVPLPPLASLPPLVPLPLQTIAPAVSAAASSLLSAANVSACTSTMLGNLAKPCQALGALTVYTSTTTVYSPVDCGACPSLHVVQPKWGCPLMSAKAVVTADVASTWTTYICSGAATPAGISLAALPTLSLPIPLPSSLTLETPALPPLPLVTPVLSSVLSVVNPALSELGLATSVLSALSLATPALPSLSLATPALPSLSLETPALLSLLTPALSSVAGIATDLADAAAAAAAAAATAATITV</sequence>
<keyword evidence="1" id="KW-0732">Signal</keyword>
<dbReference type="OrthoDB" id="5233988at2759"/>
<comment type="caution">
    <text evidence="2">The sequence shown here is derived from an EMBL/GenBank/DDBJ whole genome shotgun (WGS) entry which is preliminary data.</text>
</comment>
<name>A0A423WCN2_CYTCH</name>
<evidence type="ECO:0000256" key="1">
    <source>
        <dbReference type="SAM" id="SignalP"/>
    </source>
</evidence>
<evidence type="ECO:0000313" key="2">
    <source>
        <dbReference type="EMBL" id="ROW01058.1"/>
    </source>
</evidence>
<keyword evidence="3" id="KW-1185">Reference proteome</keyword>
<protein>
    <submittedName>
        <fullName evidence="2">Uncharacterized protein</fullName>
    </submittedName>
</protein>
<feature type="signal peptide" evidence="1">
    <location>
        <begin position="1"/>
        <end position="19"/>
    </location>
</feature>
<dbReference type="Proteomes" id="UP000284375">
    <property type="component" value="Unassembled WGS sequence"/>
</dbReference>
<dbReference type="AlphaFoldDB" id="A0A423WCN2"/>
<organism evidence="2 3">
    <name type="scientific">Cytospora chrysosperma</name>
    <name type="common">Cytospora canker fungus</name>
    <name type="synonym">Sphaeria chrysosperma</name>
    <dbReference type="NCBI Taxonomy" id="252740"/>
    <lineage>
        <taxon>Eukaryota</taxon>
        <taxon>Fungi</taxon>
        <taxon>Dikarya</taxon>
        <taxon>Ascomycota</taxon>
        <taxon>Pezizomycotina</taxon>
        <taxon>Sordariomycetes</taxon>
        <taxon>Sordariomycetidae</taxon>
        <taxon>Diaporthales</taxon>
        <taxon>Cytosporaceae</taxon>
        <taxon>Cytospora</taxon>
    </lineage>
</organism>